<evidence type="ECO:0000313" key="3">
    <source>
        <dbReference type="Proteomes" id="UP000184041"/>
    </source>
</evidence>
<organism evidence="2 3">
    <name type="scientific">Fodinibius roseus</name>
    <dbReference type="NCBI Taxonomy" id="1194090"/>
    <lineage>
        <taxon>Bacteria</taxon>
        <taxon>Pseudomonadati</taxon>
        <taxon>Balneolota</taxon>
        <taxon>Balneolia</taxon>
        <taxon>Balneolales</taxon>
        <taxon>Balneolaceae</taxon>
        <taxon>Fodinibius</taxon>
    </lineage>
</organism>
<reference evidence="2 3" key="1">
    <citation type="submission" date="2016-11" db="EMBL/GenBank/DDBJ databases">
        <authorList>
            <person name="Jaros S."/>
            <person name="Januszkiewicz K."/>
            <person name="Wedrychowicz H."/>
        </authorList>
    </citation>
    <scope>NUCLEOTIDE SEQUENCE [LARGE SCALE GENOMIC DNA]</scope>
    <source>
        <strain evidence="2 3">DSM 21986</strain>
    </source>
</reference>
<proteinExistence type="predicted"/>
<gene>
    <name evidence="2" type="ORF">SAMN05443144_10625</name>
</gene>
<evidence type="ECO:0000259" key="1">
    <source>
        <dbReference type="Pfam" id="PF12706"/>
    </source>
</evidence>
<dbReference type="SUPFAM" id="SSF56281">
    <property type="entry name" value="Metallo-hydrolase/oxidoreductase"/>
    <property type="match status" value="1"/>
</dbReference>
<accession>A0A1M4ZGH9</accession>
<dbReference type="EMBL" id="FQUS01000006">
    <property type="protein sequence ID" value="SHF17154.1"/>
    <property type="molecule type" value="Genomic_DNA"/>
</dbReference>
<dbReference type="InterPro" id="IPR001279">
    <property type="entry name" value="Metallo-B-lactamas"/>
</dbReference>
<dbReference type="Proteomes" id="UP000184041">
    <property type="component" value="Unassembled WGS sequence"/>
</dbReference>
<feature type="domain" description="Metallo-beta-lactamase" evidence="1">
    <location>
        <begin position="110"/>
        <end position="307"/>
    </location>
</feature>
<dbReference type="PANTHER" id="PTHR15032">
    <property type="entry name" value="N-ACYL-PHOSPHATIDYLETHANOLAMINE-HYDROLYZING PHOSPHOLIPASE D"/>
    <property type="match status" value="1"/>
</dbReference>
<keyword evidence="3" id="KW-1185">Reference proteome</keyword>
<dbReference type="GO" id="GO:0005737">
    <property type="term" value="C:cytoplasm"/>
    <property type="evidence" value="ECO:0007669"/>
    <property type="project" value="TreeGrafter"/>
</dbReference>
<protein>
    <submittedName>
        <fullName evidence="2">L-ascorbate metabolism protein UlaG, beta-lactamase superfamily</fullName>
    </submittedName>
</protein>
<dbReference type="Pfam" id="PF12706">
    <property type="entry name" value="Lactamase_B_2"/>
    <property type="match status" value="1"/>
</dbReference>
<name>A0A1M4ZGH9_9BACT</name>
<evidence type="ECO:0000313" key="2">
    <source>
        <dbReference type="EMBL" id="SHF17154.1"/>
    </source>
</evidence>
<dbReference type="Gene3D" id="3.60.15.10">
    <property type="entry name" value="Ribonuclease Z/Hydroxyacylglutathione hydrolase-like"/>
    <property type="match status" value="1"/>
</dbReference>
<dbReference type="PANTHER" id="PTHR15032:SF4">
    <property type="entry name" value="N-ACYL-PHOSPHATIDYLETHANOLAMINE-HYDROLYZING PHOSPHOLIPASE D"/>
    <property type="match status" value="1"/>
</dbReference>
<dbReference type="AlphaFoldDB" id="A0A1M4ZGH9"/>
<sequence length="357" mass="41269">MYFWPLVTTLLSLGIALIVVDKLISAPRYKEGASDHFNGKKFVNPNTLDAHHYGDVLKWWFSGNDKGLWHKLTEEDLTAAPKPDPAVHRKELHVTFINHATFLLQFDGLNILTDPIWSHRASPYQWIGPRRMRPPGLKFDDLPSIDTVLISHNHYDHLDLQTVRDLHRVHNPTFVVPLGVEQFLHEHHIDNTVQLDWWHERRLHERLALTAVPARHFSGRGLFDRNKTLWCGYVLHTRLGNIYFAGDTGYGDFFREIGREYGPMHTSFIPIGAYKPRWFMESIHLSPEEAVVAHRDVQSEQSFAMHFGTFPMADDGMFEATRALKQELRGDPLLQQEFRIPIEGDRHIIPASKEANS</sequence>
<dbReference type="InterPro" id="IPR036866">
    <property type="entry name" value="RibonucZ/Hydroxyglut_hydro"/>
</dbReference>
<dbReference type="STRING" id="1194090.SAMN05443144_10625"/>
<dbReference type="RefSeq" id="WP_073061319.1">
    <property type="nucleotide sequence ID" value="NZ_FQUS01000006.1"/>
</dbReference>
<dbReference type="OrthoDB" id="9805728at2"/>